<reference evidence="1 2" key="1">
    <citation type="submission" date="2015-12" db="EMBL/GenBank/DDBJ databases">
        <title>Draft genome sequence of Mesorhizobium sp. UFLA 01-765, a multitolerant efficient symbiont and plant-growth promoting strain isolated from Zn-mining soil using Leucaena leucocephala as a trap plant.</title>
        <authorList>
            <person name="Rangel W.M."/>
            <person name="Thijs S."/>
            <person name="Longatti S.M."/>
            <person name="Moreira F.M."/>
            <person name="Weyens N."/>
            <person name="Vangronsveld J."/>
            <person name="Van Hamme J.D."/>
            <person name="Bottos E.M."/>
            <person name="Rineau F."/>
        </authorList>
    </citation>
    <scope>NUCLEOTIDE SEQUENCE [LARGE SCALE GENOMIC DNA]</scope>
    <source>
        <strain evidence="1 2">UFLA 01-765</strain>
    </source>
</reference>
<dbReference type="Proteomes" id="UP000053176">
    <property type="component" value="Unassembled WGS sequence"/>
</dbReference>
<sequence length="372" mass="39200">MRTALIDRRDFLKAAGASFAAASAPRAWSDTLAVDAVFATAFVKRDGSFGAAVLSEAGKILHSIDLPDRGHDVTFDPVSKRSVVFARQPGTFAVVFDHAGHAKPLTIASIAGRHFFGHGVFSSDGALLYATENDFDNAAGVVGVYDAKAKFNRIGEFPTYGMGPHELLLLGDGRTLAIANGGIETHPDYGRAELNIATMKPSYTLVDRLTGDLIEKHELPPALHQLSIRHMDRDQAGTVWFGCQYRGPATDRPALVGRAARGKELELLEMPQEVLSGFRNYIGSVAANPAAGTVAVTSPEGNSLAVIDAASGRVVATRSLVEVCGLAPDGAGFMATTGAGEIVGEAGTARSEPDFVWDNHMLRIAADGSKAA</sequence>
<dbReference type="SUPFAM" id="SSF50969">
    <property type="entry name" value="YVTN repeat-like/Quinoprotein amine dehydrogenase"/>
    <property type="match status" value="1"/>
</dbReference>
<dbReference type="InterPro" id="IPR006311">
    <property type="entry name" value="TAT_signal"/>
</dbReference>
<proteinExistence type="predicted"/>
<dbReference type="PROSITE" id="PS51318">
    <property type="entry name" value="TAT"/>
    <property type="match status" value="1"/>
</dbReference>
<dbReference type="InterPro" id="IPR011044">
    <property type="entry name" value="Quino_amine_DH_bsu"/>
</dbReference>
<evidence type="ECO:0008006" key="3">
    <source>
        <dbReference type="Google" id="ProtNLM"/>
    </source>
</evidence>
<comment type="caution">
    <text evidence="1">The sequence shown here is derived from an EMBL/GenBank/DDBJ whole genome shotgun (WGS) entry which is preliminary data.</text>
</comment>
<dbReference type="OrthoDB" id="5624218at2"/>
<protein>
    <recommendedName>
        <fullName evidence="3">DUF1513 domain-containing protein</fullName>
    </recommendedName>
</protein>
<organism evidence="1 2">
    <name type="scientific">Rhizobium loti</name>
    <name type="common">Mesorhizobium loti</name>
    <dbReference type="NCBI Taxonomy" id="381"/>
    <lineage>
        <taxon>Bacteria</taxon>
        <taxon>Pseudomonadati</taxon>
        <taxon>Pseudomonadota</taxon>
        <taxon>Alphaproteobacteria</taxon>
        <taxon>Hyphomicrobiales</taxon>
        <taxon>Phyllobacteriaceae</taxon>
        <taxon>Mesorhizobium</taxon>
    </lineage>
</organism>
<dbReference type="Gene3D" id="2.130.10.10">
    <property type="entry name" value="YVTN repeat-like/Quinoprotein amine dehydrogenase"/>
    <property type="match status" value="1"/>
</dbReference>
<dbReference type="Pfam" id="PF07433">
    <property type="entry name" value="DUF1513"/>
    <property type="match status" value="1"/>
</dbReference>
<dbReference type="InterPro" id="IPR015943">
    <property type="entry name" value="WD40/YVTN_repeat-like_dom_sf"/>
</dbReference>
<evidence type="ECO:0000313" key="2">
    <source>
        <dbReference type="Proteomes" id="UP000053176"/>
    </source>
</evidence>
<dbReference type="PIRSF" id="PIRSF028101">
    <property type="entry name" value="UCP028101"/>
    <property type="match status" value="1"/>
</dbReference>
<accession>A0A117N4L0</accession>
<name>A0A117N4L0_RHILI</name>
<gene>
    <name evidence="1" type="ORF">AU467_12155</name>
</gene>
<dbReference type="AlphaFoldDB" id="A0A117N4L0"/>
<evidence type="ECO:0000313" key="1">
    <source>
        <dbReference type="EMBL" id="KUM28353.1"/>
    </source>
</evidence>
<dbReference type="EMBL" id="LPWA01000024">
    <property type="protein sequence ID" value="KUM28353.1"/>
    <property type="molecule type" value="Genomic_DNA"/>
</dbReference>
<dbReference type="InterPro" id="IPR008311">
    <property type="entry name" value="UCP028101"/>
</dbReference>